<evidence type="ECO:0000313" key="1">
    <source>
        <dbReference type="EMBL" id="CCO12369.2"/>
    </source>
</evidence>
<dbReference type="EMBL" id="HE999757">
    <property type="protein sequence ID" value="CCO12369.2"/>
    <property type="molecule type" value="Genomic_DNA"/>
</dbReference>
<protein>
    <submittedName>
        <fullName evidence="1">Uncharacterized protein</fullName>
    </submittedName>
</protein>
<organism evidence="1 2">
    <name type="scientific">Carnobacterium maltaromaticum LMA28</name>
    <dbReference type="NCBI Taxonomy" id="1234679"/>
    <lineage>
        <taxon>Bacteria</taxon>
        <taxon>Bacillati</taxon>
        <taxon>Bacillota</taxon>
        <taxon>Bacilli</taxon>
        <taxon>Lactobacillales</taxon>
        <taxon>Carnobacteriaceae</taxon>
        <taxon>Carnobacterium</taxon>
    </lineage>
</organism>
<gene>
    <name evidence="1" type="ORF">BN424_2948</name>
</gene>
<sequence>MAKSAISIFPIFLPELNDSTNFLSRLVLMSQLLEKKIKIRDGKKRHINFSYFLAGAKRLNKLFI</sequence>
<dbReference type="STRING" id="1234679.BN424_2948"/>
<proteinExistence type="predicted"/>
<dbReference type="HOGENOM" id="CLU_194360_0_0_9"/>
<evidence type="ECO:0000313" key="2">
    <source>
        <dbReference type="Proteomes" id="UP000000212"/>
    </source>
</evidence>
<accession>K8E6H3</accession>
<keyword evidence="2" id="KW-1185">Reference proteome</keyword>
<dbReference type="AlphaFoldDB" id="K8E6H3"/>
<reference evidence="2" key="1">
    <citation type="journal article" date="2013" name="Genome Announc.">
        <title>Complete Chromosome Sequence of Carnobacterium maltaromaticum LMA 28.</title>
        <authorList>
            <person name="Cailliez-Grimal C."/>
            <person name="Chaillou S."/>
            <person name="Anba-Mondoloni J."/>
            <person name="Loux V."/>
            <person name="Afzal M.I."/>
            <person name="Rahman A."/>
            <person name="Kergourlay G."/>
            <person name="Champomier-Verges M.C."/>
            <person name="Zagorec M."/>
            <person name="Dalgaard P."/>
            <person name="Leisner J.J."/>
            <person name="Prevost H."/>
            <person name="Revol-Junelles A.M."/>
            <person name="Borges F."/>
        </authorList>
    </citation>
    <scope>NUCLEOTIDE SEQUENCE</scope>
    <source>
        <strain evidence="2">LMA28</strain>
    </source>
</reference>
<dbReference type="KEGG" id="cml:BN424_2948"/>
<name>K8E6H3_CARML</name>
<dbReference type="Proteomes" id="UP000000212">
    <property type="component" value="Chromosome"/>
</dbReference>
<dbReference type="eggNOG" id="COG1408">
    <property type="taxonomic scope" value="Bacteria"/>
</dbReference>